<dbReference type="Proteomes" id="UP000003692">
    <property type="component" value="Unassembled WGS sequence"/>
</dbReference>
<accession>D4F5F9</accession>
<name>D4F5F9_EDWTA</name>
<evidence type="ECO:0000313" key="2">
    <source>
        <dbReference type="Proteomes" id="UP000003692"/>
    </source>
</evidence>
<proteinExistence type="predicted"/>
<sequence length="151" mass="16050">MSIGAHAVGMVAARIGLGDHLDGAEWASHDAGFATDTLLLLDLNAVVTFLDGAVGTYAGAGSIFTVAAEECRAAVFAFDDVDARLELRRSENMLAVIVGHYAGDLTATTTDAVVSIGDDKTIHNDLTQRRKGENMFGIYAHRVHKCRGNPY</sequence>
<dbReference type="HOGENOM" id="CLU_1728505_0_0_6"/>
<dbReference type="EMBL" id="ADGK01000142">
    <property type="protein sequence ID" value="EFE22999.1"/>
    <property type="molecule type" value="Genomic_DNA"/>
</dbReference>
<protein>
    <submittedName>
        <fullName evidence="1">Uncharacterized protein</fullName>
    </submittedName>
</protein>
<reference evidence="1 2" key="1">
    <citation type="submission" date="2010-02" db="EMBL/GenBank/DDBJ databases">
        <authorList>
            <person name="Weinstock G."/>
            <person name="Sodergren E."/>
            <person name="Clifton S."/>
            <person name="Fulton L."/>
            <person name="Fulton B."/>
            <person name="Courtney L."/>
            <person name="Fronick C."/>
            <person name="Harrison M."/>
            <person name="Strong C."/>
            <person name="Farmer C."/>
            <person name="Delahaunty K."/>
            <person name="Markovic C."/>
            <person name="Hall O."/>
            <person name="Minx P."/>
            <person name="Tomlinson C."/>
            <person name="Mitreva M."/>
            <person name="Nelson J."/>
            <person name="Hou S."/>
            <person name="Wollam A."/>
            <person name="Pepin K.H."/>
            <person name="Johnson M."/>
            <person name="Bhonagiri V."/>
            <person name="Zhang X."/>
            <person name="Suruliraj S."/>
            <person name="Warren W."/>
            <person name="Chinwalla A."/>
            <person name="Mardis E.R."/>
            <person name="Wilson R.K."/>
        </authorList>
    </citation>
    <scope>NUCLEOTIDE SEQUENCE [LARGE SCALE GENOMIC DNA]</scope>
    <source>
        <strain evidence="1 2">ATCC 23685</strain>
    </source>
</reference>
<organism evidence="1 2">
    <name type="scientific">Edwardsiella tarda ATCC 23685</name>
    <dbReference type="NCBI Taxonomy" id="500638"/>
    <lineage>
        <taxon>Bacteria</taxon>
        <taxon>Pseudomonadati</taxon>
        <taxon>Pseudomonadota</taxon>
        <taxon>Gammaproteobacteria</taxon>
        <taxon>Enterobacterales</taxon>
        <taxon>Hafniaceae</taxon>
        <taxon>Edwardsiella</taxon>
    </lineage>
</organism>
<evidence type="ECO:0000313" key="1">
    <source>
        <dbReference type="EMBL" id="EFE22999.1"/>
    </source>
</evidence>
<gene>
    <name evidence="1" type="ORF">EDWATA_01987</name>
</gene>
<comment type="caution">
    <text evidence="1">The sequence shown here is derived from an EMBL/GenBank/DDBJ whole genome shotgun (WGS) entry which is preliminary data.</text>
</comment>
<dbReference type="AlphaFoldDB" id="D4F5F9"/>